<name>A0ABT8RGF1_9BACT</name>
<organism evidence="7 8">
    <name type="scientific">Rhodocytophaga aerolata</name>
    <dbReference type="NCBI Taxonomy" id="455078"/>
    <lineage>
        <taxon>Bacteria</taxon>
        <taxon>Pseudomonadati</taxon>
        <taxon>Bacteroidota</taxon>
        <taxon>Cytophagia</taxon>
        <taxon>Cytophagales</taxon>
        <taxon>Rhodocytophagaceae</taxon>
        <taxon>Rhodocytophaga</taxon>
    </lineage>
</organism>
<dbReference type="Proteomes" id="UP001168528">
    <property type="component" value="Unassembled WGS sequence"/>
</dbReference>
<accession>A0ABT8RGF1</accession>
<feature type="region of interest" description="Disordered" evidence="5">
    <location>
        <begin position="505"/>
        <end position="534"/>
    </location>
</feature>
<evidence type="ECO:0000313" key="7">
    <source>
        <dbReference type="EMBL" id="MDO1451191.1"/>
    </source>
</evidence>
<sequence length="534" mass="61023">MSNQQKTSAIFYSIILLCCIGAYPVLSQQKLAAKSLSLSKVKGVKPRNIIFILTDDHRYDALGLLKAQSFIETPNLDRMAKEGAYLPNAFVTTSLCSPSRASILTGLYAHTHQVVDNNNPVSKELVFYPQYLQKAGYETAMVGKWHMGGEFDDPQRGFDYWVSFKGQGVYYPNGNTLNINGKSTPQKGYITDELTDYALEWLNSRKGDKPFMLYLSHKGVHAEFLPAGRHAGKFKDHNFMPPLTMQPGTHQDAPMWVQNQRNSWHGVEYPYHSNLNIGEYYKQYAETLYGVDESVGRVMAYLQEKGLLESTLLIYMGDNGFQFGEHGLIDKRTAYEESMRVPMLAHCPEQIKPGTVVKEVVANIDLAPTLLEAAGLTVPQHMDGQSFLPLMQGKRTVWREGLLYEYYWERNFPHTPTIHALRGDRYKYIHYHGIWDTDELYDLQTDSLETRNLIRSEAHQEIVKAMNKQLFEKLRSTGGMYIPLYEDKGRQQNLRYEYGTPGAAFPSYLKREDTDKPQQNKAQQAAEDAMQKKK</sequence>
<feature type="domain" description="Sulfatase N-terminal" evidence="6">
    <location>
        <begin position="47"/>
        <end position="375"/>
    </location>
</feature>
<evidence type="ECO:0000256" key="5">
    <source>
        <dbReference type="SAM" id="MobiDB-lite"/>
    </source>
</evidence>
<dbReference type="SUPFAM" id="SSF53649">
    <property type="entry name" value="Alkaline phosphatase-like"/>
    <property type="match status" value="1"/>
</dbReference>
<dbReference type="Pfam" id="PF00884">
    <property type="entry name" value="Sulfatase"/>
    <property type="match status" value="1"/>
</dbReference>
<reference evidence="7" key="1">
    <citation type="submission" date="2023-07" db="EMBL/GenBank/DDBJ databases">
        <title>The genome sequence of Rhodocytophaga aerolata KACC 12507.</title>
        <authorList>
            <person name="Zhang X."/>
        </authorList>
    </citation>
    <scope>NUCLEOTIDE SEQUENCE</scope>
    <source>
        <strain evidence="7">KACC 12507</strain>
    </source>
</reference>
<keyword evidence="4" id="KW-0325">Glycoprotein</keyword>
<keyword evidence="8" id="KW-1185">Reference proteome</keyword>
<evidence type="ECO:0000256" key="3">
    <source>
        <dbReference type="ARBA" id="ARBA00022801"/>
    </source>
</evidence>
<dbReference type="CDD" id="cd16031">
    <property type="entry name" value="G6S_like"/>
    <property type="match status" value="1"/>
</dbReference>
<evidence type="ECO:0000256" key="4">
    <source>
        <dbReference type="ARBA" id="ARBA00023180"/>
    </source>
</evidence>
<dbReference type="InterPro" id="IPR024607">
    <property type="entry name" value="Sulfatase_CS"/>
</dbReference>
<comment type="similarity">
    <text evidence="1">Belongs to the sulfatase family.</text>
</comment>
<dbReference type="EMBL" id="JAUKPO010000046">
    <property type="protein sequence ID" value="MDO1451191.1"/>
    <property type="molecule type" value="Genomic_DNA"/>
</dbReference>
<dbReference type="InterPro" id="IPR000917">
    <property type="entry name" value="Sulfatase_N"/>
</dbReference>
<evidence type="ECO:0000313" key="8">
    <source>
        <dbReference type="Proteomes" id="UP001168528"/>
    </source>
</evidence>
<dbReference type="PROSITE" id="PS00523">
    <property type="entry name" value="SULFATASE_1"/>
    <property type="match status" value="1"/>
</dbReference>
<dbReference type="RefSeq" id="WP_302041990.1">
    <property type="nucleotide sequence ID" value="NZ_JAUKPO010000046.1"/>
</dbReference>
<dbReference type="PANTHER" id="PTHR43108">
    <property type="entry name" value="N-ACETYLGLUCOSAMINE-6-SULFATASE FAMILY MEMBER"/>
    <property type="match status" value="1"/>
</dbReference>
<evidence type="ECO:0000256" key="2">
    <source>
        <dbReference type="ARBA" id="ARBA00022729"/>
    </source>
</evidence>
<dbReference type="PANTHER" id="PTHR43108:SF8">
    <property type="entry name" value="SD21168P"/>
    <property type="match status" value="1"/>
</dbReference>
<comment type="caution">
    <text evidence="7">The sequence shown here is derived from an EMBL/GenBank/DDBJ whole genome shotgun (WGS) entry which is preliminary data.</text>
</comment>
<evidence type="ECO:0000259" key="6">
    <source>
        <dbReference type="Pfam" id="PF00884"/>
    </source>
</evidence>
<dbReference type="InterPro" id="IPR017850">
    <property type="entry name" value="Alkaline_phosphatase_core_sf"/>
</dbReference>
<protein>
    <submittedName>
        <fullName evidence="7">Sulfatase</fullName>
    </submittedName>
</protein>
<keyword evidence="3" id="KW-0378">Hydrolase</keyword>
<keyword evidence="2" id="KW-0732">Signal</keyword>
<gene>
    <name evidence="7" type="ORF">Q0590_33260</name>
</gene>
<feature type="compositionally biased region" description="Basic and acidic residues" evidence="5">
    <location>
        <begin position="509"/>
        <end position="518"/>
    </location>
</feature>
<proteinExistence type="inferred from homology"/>
<dbReference type="Gene3D" id="3.40.720.10">
    <property type="entry name" value="Alkaline Phosphatase, subunit A"/>
    <property type="match status" value="1"/>
</dbReference>
<dbReference type="PROSITE" id="PS00149">
    <property type="entry name" value="SULFATASE_2"/>
    <property type="match status" value="1"/>
</dbReference>
<evidence type="ECO:0000256" key="1">
    <source>
        <dbReference type="ARBA" id="ARBA00008779"/>
    </source>
</evidence>